<evidence type="ECO:0000313" key="1">
    <source>
        <dbReference type="EMBL" id="KAK0061990.1"/>
    </source>
</evidence>
<reference evidence="1" key="2">
    <citation type="submission" date="2023-04" db="EMBL/GenBank/DDBJ databases">
        <authorList>
            <person name="Bu L."/>
            <person name="Lu L."/>
            <person name="Laidemitt M.R."/>
            <person name="Zhang S.M."/>
            <person name="Mutuku M."/>
            <person name="Mkoji G."/>
            <person name="Steinauer M."/>
            <person name="Loker E.S."/>
        </authorList>
    </citation>
    <scope>NUCLEOTIDE SEQUENCE</scope>
    <source>
        <strain evidence="1">KasaAsao</strain>
        <tissue evidence="1">Whole Snail</tissue>
    </source>
</reference>
<dbReference type="AlphaFoldDB" id="A0AAD8BWQ7"/>
<dbReference type="Proteomes" id="UP001233172">
    <property type="component" value="Unassembled WGS sequence"/>
</dbReference>
<gene>
    <name evidence="1" type="ORF">Bpfe_008483</name>
</gene>
<keyword evidence="2" id="KW-1185">Reference proteome</keyword>
<evidence type="ECO:0008006" key="3">
    <source>
        <dbReference type="Google" id="ProtNLM"/>
    </source>
</evidence>
<name>A0AAD8BWQ7_BIOPF</name>
<organism evidence="1 2">
    <name type="scientific">Biomphalaria pfeifferi</name>
    <name type="common">Bloodfluke planorb</name>
    <name type="synonym">Freshwater snail</name>
    <dbReference type="NCBI Taxonomy" id="112525"/>
    <lineage>
        <taxon>Eukaryota</taxon>
        <taxon>Metazoa</taxon>
        <taxon>Spiralia</taxon>
        <taxon>Lophotrochozoa</taxon>
        <taxon>Mollusca</taxon>
        <taxon>Gastropoda</taxon>
        <taxon>Heterobranchia</taxon>
        <taxon>Euthyneura</taxon>
        <taxon>Panpulmonata</taxon>
        <taxon>Hygrophila</taxon>
        <taxon>Lymnaeoidea</taxon>
        <taxon>Planorbidae</taxon>
        <taxon>Biomphalaria</taxon>
    </lineage>
</organism>
<dbReference type="EMBL" id="JASAOG010000027">
    <property type="protein sequence ID" value="KAK0061990.1"/>
    <property type="molecule type" value="Genomic_DNA"/>
</dbReference>
<sequence length="326" mass="37337">MFRKTSCSSGAALITQKTSTKMMVQHIMDAILIFALALTEVQAQRSIINKDRFDVNGTFFLECDMDKFNVISKHRSIVELAIERKLFGQFHFELMAKSILFPTSVSQQKQQYIPSGRQWNVEFFGIWDRDNFDTIKVTIDVRDASCEDVGEYRCYYLHSESLDFYHTKEFPLTLNQPITNHIITLEPRNSNNTNVNSAIFEVGRNVKLSCSFEGAPMIVSDWSFIKYSSGPQKNAILSFPAVAVATYDGCTRYAYRNKLIFSVSPFFYGVRYTCSVFYESRVLSYADFIIFATTFANSRNEGESAVYLHSLNCVTIFAFITMLTCH</sequence>
<protein>
    <recommendedName>
        <fullName evidence="3">Ig-like domain-containing protein</fullName>
    </recommendedName>
</protein>
<comment type="caution">
    <text evidence="1">The sequence shown here is derived from an EMBL/GenBank/DDBJ whole genome shotgun (WGS) entry which is preliminary data.</text>
</comment>
<reference evidence="1" key="1">
    <citation type="journal article" date="2023" name="PLoS Negl. Trop. Dis.">
        <title>A genome sequence for Biomphalaria pfeifferi, the major vector snail for the human-infecting parasite Schistosoma mansoni.</title>
        <authorList>
            <person name="Bu L."/>
            <person name="Lu L."/>
            <person name="Laidemitt M.R."/>
            <person name="Zhang S.M."/>
            <person name="Mutuku M."/>
            <person name="Mkoji G."/>
            <person name="Steinauer M."/>
            <person name="Loker E.S."/>
        </authorList>
    </citation>
    <scope>NUCLEOTIDE SEQUENCE</scope>
    <source>
        <strain evidence="1">KasaAsao</strain>
    </source>
</reference>
<proteinExistence type="predicted"/>
<evidence type="ECO:0000313" key="2">
    <source>
        <dbReference type="Proteomes" id="UP001233172"/>
    </source>
</evidence>
<accession>A0AAD8BWQ7</accession>